<dbReference type="EMBL" id="CATNWA010009377">
    <property type="protein sequence ID" value="CAI9557925.1"/>
    <property type="molecule type" value="Genomic_DNA"/>
</dbReference>
<evidence type="ECO:0000313" key="2">
    <source>
        <dbReference type="Proteomes" id="UP001162483"/>
    </source>
</evidence>
<evidence type="ECO:0000313" key="1">
    <source>
        <dbReference type="EMBL" id="CAI9557925.1"/>
    </source>
</evidence>
<accession>A0ABN9CE20</accession>
<reference evidence="1" key="1">
    <citation type="submission" date="2023-05" db="EMBL/GenBank/DDBJ databases">
        <authorList>
            <person name="Stuckert A."/>
        </authorList>
    </citation>
    <scope>NUCLEOTIDE SEQUENCE</scope>
</reference>
<proteinExistence type="predicted"/>
<gene>
    <name evidence="1" type="ORF">SPARVUS_LOCUS4790113</name>
</gene>
<sequence length="42" mass="5015">MQKNSGITLYINLMQPQGISLILLKHRKYSRKSARLFHFLRI</sequence>
<dbReference type="Proteomes" id="UP001162483">
    <property type="component" value="Unassembled WGS sequence"/>
</dbReference>
<protein>
    <submittedName>
        <fullName evidence="1">Uncharacterized protein</fullName>
    </submittedName>
</protein>
<organism evidence="1 2">
    <name type="scientific">Staurois parvus</name>
    <dbReference type="NCBI Taxonomy" id="386267"/>
    <lineage>
        <taxon>Eukaryota</taxon>
        <taxon>Metazoa</taxon>
        <taxon>Chordata</taxon>
        <taxon>Craniata</taxon>
        <taxon>Vertebrata</taxon>
        <taxon>Euteleostomi</taxon>
        <taxon>Amphibia</taxon>
        <taxon>Batrachia</taxon>
        <taxon>Anura</taxon>
        <taxon>Neobatrachia</taxon>
        <taxon>Ranoidea</taxon>
        <taxon>Ranidae</taxon>
        <taxon>Staurois</taxon>
    </lineage>
</organism>
<name>A0ABN9CE20_9NEOB</name>
<keyword evidence="2" id="KW-1185">Reference proteome</keyword>
<comment type="caution">
    <text evidence="1">The sequence shown here is derived from an EMBL/GenBank/DDBJ whole genome shotgun (WGS) entry which is preliminary data.</text>
</comment>